<evidence type="ECO:0000256" key="1">
    <source>
        <dbReference type="ARBA" id="ARBA00004792"/>
    </source>
</evidence>
<name>A0A3S1DHB6_9CYAN</name>
<evidence type="ECO:0000259" key="3">
    <source>
        <dbReference type="PROSITE" id="PS51471"/>
    </source>
</evidence>
<proteinExistence type="inferred from homology"/>
<dbReference type="Gene3D" id="2.60.120.330">
    <property type="entry name" value="B-lactam Antibiotic, Isopenicillin N Synthase, Chain"/>
    <property type="match status" value="1"/>
</dbReference>
<dbReference type="Pfam" id="PF03171">
    <property type="entry name" value="2OG-FeII_Oxy"/>
    <property type="match status" value="1"/>
</dbReference>
<dbReference type="AlphaFoldDB" id="A0A3S1DHB6"/>
<comment type="similarity">
    <text evidence="2">Belongs to the iron/ascorbate-dependent oxidoreductase family.</text>
</comment>
<feature type="domain" description="Fe2OG dioxygenase" evidence="3">
    <location>
        <begin position="143"/>
        <end position="248"/>
    </location>
</feature>
<comment type="caution">
    <text evidence="4">The sequence shown here is derived from an EMBL/GenBank/DDBJ whole genome shotgun (WGS) entry which is preliminary data.</text>
</comment>
<dbReference type="InterPro" id="IPR044861">
    <property type="entry name" value="IPNS-like_FE2OG_OXY"/>
</dbReference>
<organism evidence="4 5">
    <name type="scientific">Dulcicalothrix desertica PCC 7102</name>
    <dbReference type="NCBI Taxonomy" id="232991"/>
    <lineage>
        <taxon>Bacteria</taxon>
        <taxon>Bacillati</taxon>
        <taxon>Cyanobacteriota</taxon>
        <taxon>Cyanophyceae</taxon>
        <taxon>Nostocales</taxon>
        <taxon>Calotrichaceae</taxon>
        <taxon>Dulcicalothrix</taxon>
    </lineage>
</organism>
<keyword evidence="2" id="KW-0408">Iron</keyword>
<dbReference type="PROSITE" id="PS51471">
    <property type="entry name" value="FE2OG_OXY"/>
    <property type="match status" value="1"/>
</dbReference>
<comment type="pathway">
    <text evidence="1">Antibiotic biosynthesis.</text>
</comment>
<sequence>MLQIPIIDFSNFASDDETIKQIYQACTEVGFMYLKNFDISQDLIEQVFNTSKHFFNQPLEIKQKSAWSDEFSNQGYVGIERERLNPNKPGDLKEAFNITTQTQQPYIVEFFQACTNLANQILEAFARALELPVDFFANNHNQNHHTLRLLHYPPIQTPLLPEQTRAGEHSDYGSITLLFQHDEISGLEIQTASGDWIKAPAIPGTVVVNTGDLMQRWTNNKFCSTKHRVVIPENTNQSRYSIAFFCHPNDDTQITCLPSCINESPMYPPISAKEYLLTRLQSTY</sequence>
<reference evidence="4" key="1">
    <citation type="submission" date="2018-12" db="EMBL/GenBank/DDBJ databases">
        <authorList>
            <person name="Will S."/>
            <person name="Neumann-Schaal M."/>
            <person name="Henke P."/>
        </authorList>
    </citation>
    <scope>NUCLEOTIDE SEQUENCE</scope>
    <source>
        <strain evidence="4">PCC 7102</strain>
    </source>
</reference>
<dbReference type="Pfam" id="PF14226">
    <property type="entry name" value="DIOX_N"/>
    <property type="match status" value="1"/>
</dbReference>
<keyword evidence="2" id="KW-0560">Oxidoreductase</keyword>
<dbReference type="InterPro" id="IPR026992">
    <property type="entry name" value="DIOX_N"/>
</dbReference>
<dbReference type="FunFam" id="2.60.120.330:FF:000038">
    <property type="entry name" value="Si:dkey-10o6.2"/>
    <property type="match status" value="1"/>
</dbReference>
<dbReference type="InterPro" id="IPR050231">
    <property type="entry name" value="Iron_ascorbate_oxido_reductase"/>
</dbReference>
<gene>
    <name evidence="4" type="ORF">DSM106972_004510</name>
</gene>
<accession>A0A3S1DHB6</accession>
<evidence type="ECO:0000313" key="5">
    <source>
        <dbReference type="Proteomes" id="UP000271624"/>
    </source>
</evidence>
<dbReference type="RefSeq" id="WP_127078427.1">
    <property type="nucleotide sequence ID" value="NZ_RSCL01000001.1"/>
</dbReference>
<dbReference type="Proteomes" id="UP000271624">
    <property type="component" value="Unassembled WGS sequence"/>
</dbReference>
<keyword evidence="2" id="KW-0479">Metal-binding</keyword>
<reference evidence="4" key="2">
    <citation type="journal article" date="2019" name="Genome Biol. Evol.">
        <title>Day and night: Metabolic profiles and evolutionary relationships of six axenic non-marine cyanobacteria.</title>
        <authorList>
            <person name="Will S.E."/>
            <person name="Henke P."/>
            <person name="Boedeker C."/>
            <person name="Huang S."/>
            <person name="Brinkmann H."/>
            <person name="Rohde M."/>
            <person name="Jarek M."/>
            <person name="Friedl T."/>
            <person name="Seufert S."/>
            <person name="Schumacher M."/>
            <person name="Overmann J."/>
            <person name="Neumann-Schaal M."/>
            <person name="Petersen J."/>
        </authorList>
    </citation>
    <scope>NUCLEOTIDE SEQUENCE [LARGE SCALE GENOMIC DNA]</scope>
    <source>
        <strain evidence="4">PCC 7102</strain>
    </source>
</reference>
<dbReference type="EMBL" id="RSCL01000001">
    <property type="protein sequence ID" value="RUT09956.1"/>
    <property type="molecule type" value="Genomic_DNA"/>
</dbReference>
<evidence type="ECO:0000256" key="2">
    <source>
        <dbReference type="RuleBase" id="RU003682"/>
    </source>
</evidence>
<keyword evidence="5" id="KW-1185">Reference proteome</keyword>
<dbReference type="InterPro" id="IPR005123">
    <property type="entry name" value="Oxoglu/Fe-dep_dioxygenase_dom"/>
</dbReference>
<dbReference type="PANTHER" id="PTHR47990">
    <property type="entry name" value="2-OXOGLUTARATE (2OG) AND FE(II)-DEPENDENT OXYGENASE SUPERFAMILY PROTEIN-RELATED"/>
    <property type="match status" value="1"/>
</dbReference>
<dbReference type="OrthoDB" id="21825at2"/>
<dbReference type="GO" id="GO:0016491">
    <property type="term" value="F:oxidoreductase activity"/>
    <property type="evidence" value="ECO:0007669"/>
    <property type="project" value="UniProtKB-KW"/>
</dbReference>
<dbReference type="InterPro" id="IPR027443">
    <property type="entry name" value="IPNS-like_sf"/>
</dbReference>
<dbReference type="SUPFAM" id="SSF51197">
    <property type="entry name" value="Clavaminate synthase-like"/>
    <property type="match status" value="1"/>
</dbReference>
<dbReference type="GO" id="GO:0046872">
    <property type="term" value="F:metal ion binding"/>
    <property type="evidence" value="ECO:0007669"/>
    <property type="project" value="UniProtKB-KW"/>
</dbReference>
<protein>
    <submittedName>
        <fullName evidence="4">2OG-Fe(II) oxygenase</fullName>
    </submittedName>
</protein>
<evidence type="ECO:0000313" key="4">
    <source>
        <dbReference type="EMBL" id="RUT09956.1"/>
    </source>
</evidence>